<evidence type="ECO:0000313" key="4">
    <source>
        <dbReference type="Proteomes" id="UP000823399"/>
    </source>
</evidence>
<dbReference type="GeneID" id="64704110"/>
<evidence type="ECO:0000256" key="1">
    <source>
        <dbReference type="SAM" id="Coils"/>
    </source>
</evidence>
<keyword evidence="1" id="KW-0175">Coiled coil</keyword>
<evidence type="ECO:0000256" key="2">
    <source>
        <dbReference type="SAM" id="MobiDB-lite"/>
    </source>
</evidence>
<proteinExistence type="predicted"/>
<feature type="compositionally biased region" description="Low complexity" evidence="2">
    <location>
        <begin position="77"/>
        <end position="87"/>
    </location>
</feature>
<protein>
    <submittedName>
        <fullName evidence="3">Uncharacterized protein</fullName>
    </submittedName>
</protein>
<feature type="region of interest" description="Disordered" evidence="2">
    <location>
        <begin position="49"/>
        <end position="87"/>
    </location>
</feature>
<feature type="region of interest" description="Disordered" evidence="2">
    <location>
        <begin position="1"/>
        <end position="20"/>
    </location>
</feature>
<gene>
    <name evidence="3" type="ORF">F5147DRAFT_776406</name>
</gene>
<dbReference type="AlphaFoldDB" id="A0A9P7JR61"/>
<dbReference type="RefSeq" id="XP_041290123.1">
    <property type="nucleotide sequence ID" value="XM_041441851.1"/>
</dbReference>
<reference evidence="3" key="1">
    <citation type="journal article" date="2020" name="New Phytol.">
        <title>Comparative genomics reveals dynamic genome evolution in host specialist ectomycorrhizal fungi.</title>
        <authorList>
            <person name="Lofgren L.A."/>
            <person name="Nguyen N.H."/>
            <person name="Vilgalys R."/>
            <person name="Ruytinx J."/>
            <person name="Liao H.L."/>
            <person name="Branco S."/>
            <person name="Kuo A."/>
            <person name="LaButti K."/>
            <person name="Lipzen A."/>
            <person name="Andreopoulos W."/>
            <person name="Pangilinan J."/>
            <person name="Riley R."/>
            <person name="Hundley H."/>
            <person name="Na H."/>
            <person name="Barry K."/>
            <person name="Grigoriev I.V."/>
            <person name="Stajich J.E."/>
            <person name="Kennedy P.G."/>
        </authorList>
    </citation>
    <scope>NUCLEOTIDE SEQUENCE</scope>
    <source>
        <strain evidence="3">FC423</strain>
    </source>
</reference>
<feature type="coiled-coil region" evidence="1">
    <location>
        <begin position="91"/>
        <end position="132"/>
    </location>
</feature>
<dbReference type="EMBL" id="JABBWM010000048">
    <property type="protein sequence ID" value="KAG2102257.1"/>
    <property type="molecule type" value="Genomic_DNA"/>
</dbReference>
<keyword evidence="4" id="KW-1185">Reference proteome</keyword>
<dbReference type="Proteomes" id="UP000823399">
    <property type="component" value="Unassembled WGS sequence"/>
</dbReference>
<sequence length="594" mass="66149">MSSRHRNASEDKLPMLPMPPNYTPAVSSHSSYGVHDHFYRHGDYDSMIPESLGGYRPPGQIHDEHYSPSEHSFTGDSSTSHSSSSHHSAYMRELESWNDLLKENNTNLEARNQLLQIKLSQLEGELENSKCMYDKLLDCLNSLSTTTPPPSMVPISDPFIAVVQASHYHDVVYWNRDKYMDDYDNGRGTLRTHANDSSGKHGFLEDEDGVICSQKRQQEMHKYQMQLWHTLRRYNHAPVTWMKIDSLAAEYFRCSMRTKFIELCLCHRDWKTDLLAICHYSQWSDRPRTDDMIIIKQEAPNCRVKQEFQPSSTKRPASLTLLKPAHADKKTHALFTNSNVKLPRSTSTTTHSRIAVPVVHSDAFDHVMAPSLIHPAKSLPEKNSPNIDTMPNEGSLPTVSPSITMPNSCSTVPQPLKIISALDNVFDGDTEQHNTIMNSAALASTSLAELLEKKTVSDRTNLPVPPSATSRLAFLESLHSALTTSAKGSITPSSSITQPENIALSTVTAAAIKNGRNTTNTQAEYRPNKSFTARNLCGIEWKKSHKKGTAGEFATYWTSLPEEQKDAKSSVSASLRVAGVDTTPLPLAAMSSVS</sequence>
<evidence type="ECO:0000313" key="3">
    <source>
        <dbReference type="EMBL" id="KAG2102257.1"/>
    </source>
</evidence>
<name>A0A9P7JR61_9AGAM</name>
<dbReference type="OrthoDB" id="2662178at2759"/>
<accession>A0A9P7JR61</accession>
<comment type="caution">
    <text evidence="3">The sequence shown here is derived from an EMBL/GenBank/DDBJ whole genome shotgun (WGS) entry which is preliminary data.</text>
</comment>
<organism evidence="3 4">
    <name type="scientific">Suillus discolor</name>
    <dbReference type="NCBI Taxonomy" id="1912936"/>
    <lineage>
        <taxon>Eukaryota</taxon>
        <taxon>Fungi</taxon>
        <taxon>Dikarya</taxon>
        <taxon>Basidiomycota</taxon>
        <taxon>Agaricomycotina</taxon>
        <taxon>Agaricomycetes</taxon>
        <taxon>Agaricomycetidae</taxon>
        <taxon>Boletales</taxon>
        <taxon>Suillineae</taxon>
        <taxon>Suillaceae</taxon>
        <taxon>Suillus</taxon>
    </lineage>
</organism>